<evidence type="ECO:0000256" key="1">
    <source>
        <dbReference type="SAM" id="MobiDB-lite"/>
    </source>
</evidence>
<dbReference type="AlphaFoldDB" id="A0A6J4TL02"/>
<gene>
    <name evidence="2" type="ORF">AVDCRST_MAG96-3231</name>
</gene>
<evidence type="ECO:0000313" key="2">
    <source>
        <dbReference type="EMBL" id="CAA9526220.1"/>
    </source>
</evidence>
<feature type="non-terminal residue" evidence="2">
    <location>
        <position position="57"/>
    </location>
</feature>
<feature type="region of interest" description="Disordered" evidence="1">
    <location>
        <begin position="1"/>
        <end position="57"/>
    </location>
</feature>
<dbReference type="EMBL" id="CADCVN010001266">
    <property type="protein sequence ID" value="CAA9526220.1"/>
    <property type="molecule type" value="Genomic_DNA"/>
</dbReference>
<name>A0A6J4TL02_9BACT</name>
<protein>
    <submittedName>
        <fullName evidence="2">Uncharacterized protein</fullName>
    </submittedName>
</protein>
<reference evidence="2" key="1">
    <citation type="submission" date="2020-02" db="EMBL/GenBank/DDBJ databases">
        <authorList>
            <person name="Meier V. D."/>
        </authorList>
    </citation>
    <scope>NUCLEOTIDE SEQUENCE</scope>
    <source>
        <strain evidence="2">AVDCRST_MAG96</strain>
    </source>
</reference>
<organism evidence="2">
    <name type="scientific">uncultured Segetibacter sp</name>
    <dbReference type="NCBI Taxonomy" id="481133"/>
    <lineage>
        <taxon>Bacteria</taxon>
        <taxon>Pseudomonadati</taxon>
        <taxon>Bacteroidota</taxon>
        <taxon>Chitinophagia</taxon>
        <taxon>Chitinophagales</taxon>
        <taxon>Chitinophagaceae</taxon>
        <taxon>Segetibacter</taxon>
        <taxon>environmental samples</taxon>
    </lineage>
</organism>
<accession>A0A6J4TL02</accession>
<sequence length="57" mass="6609">MEQQKQGFASKRRWKPTENQQSYENHSDFLPSTWVSGKSFKSSGRKIYFPLSSGINP</sequence>
<proteinExistence type="predicted"/>
<feature type="compositionally biased region" description="Polar residues" evidence="1">
    <location>
        <begin position="33"/>
        <end position="42"/>
    </location>
</feature>